<dbReference type="AlphaFoldDB" id="A0A439CRK9"/>
<dbReference type="InterPro" id="IPR043595">
    <property type="entry name" value="FaeB/C/D"/>
</dbReference>
<comment type="catalytic activity">
    <reaction evidence="9">
        <text>feruloyl-polysaccharide + H2O = ferulate + polysaccharide.</text>
        <dbReference type="EC" id="3.1.1.73"/>
    </reaction>
</comment>
<evidence type="ECO:0000256" key="8">
    <source>
        <dbReference type="ARBA" id="ARBA00023326"/>
    </source>
</evidence>
<evidence type="ECO:0000256" key="1">
    <source>
        <dbReference type="ARBA" id="ARBA00004613"/>
    </source>
</evidence>
<dbReference type="GO" id="GO:0006508">
    <property type="term" value="P:proteolysis"/>
    <property type="evidence" value="ECO:0007669"/>
    <property type="project" value="InterPro"/>
</dbReference>
<keyword evidence="3" id="KW-0964">Secreted</keyword>
<dbReference type="EC" id="3.1.1.73" evidence="2"/>
<feature type="chain" id="PRO_5032287364" description="feruloyl esterase" evidence="10">
    <location>
        <begin position="20"/>
        <end position="343"/>
    </location>
</feature>
<accession>A0A439CRK9</accession>
<dbReference type="GO" id="GO:0008236">
    <property type="term" value="F:serine-type peptidase activity"/>
    <property type="evidence" value="ECO:0007669"/>
    <property type="project" value="InterPro"/>
</dbReference>
<evidence type="ECO:0000256" key="10">
    <source>
        <dbReference type="SAM" id="SignalP"/>
    </source>
</evidence>
<dbReference type="InterPro" id="IPR001375">
    <property type="entry name" value="Peptidase_S9_cat"/>
</dbReference>
<keyword evidence="5 10" id="KW-0732">Signal</keyword>
<dbReference type="STRING" id="363999.A0A439CRK9"/>
<evidence type="ECO:0000256" key="3">
    <source>
        <dbReference type="ARBA" id="ARBA00022525"/>
    </source>
</evidence>
<gene>
    <name evidence="12" type="ORF">EKO27_g10300</name>
</gene>
<evidence type="ECO:0000256" key="2">
    <source>
        <dbReference type="ARBA" id="ARBA00013091"/>
    </source>
</evidence>
<keyword evidence="6" id="KW-0378">Hydrolase</keyword>
<dbReference type="EMBL" id="RYZI01000515">
    <property type="protein sequence ID" value="RWA04805.1"/>
    <property type="molecule type" value="Genomic_DNA"/>
</dbReference>
<name>A0A439CRK9_9PEZI</name>
<evidence type="ECO:0000313" key="13">
    <source>
        <dbReference type="Proteomes" id="UP000286045"/>
    </source>
</evidence>
<dbReference type="Gene3D" id="3.40.50.1820">
    <property type="entry name" value="alpha/beta hydrolase"/>
    <property type="match status" value="1"/>
</dbReference>
<keyword evidence="7" id="KW-0119">Carbohydrate metabolism</keyword>
<dbReference type="SUPFAM" id="SSF53474">
    <property type="entry name" value="alpha/beta-Hydrolases"/>
    <property type="match status" value="1"/>
</dbReference>
<dbReference type="PROSITE" id="PS51257">
    <property type="entry name" value="PROKAR_LIPOPROTEIN"/>
    <property type="match status" value="1"/>
</dbReference>
<evidence type="ECO:0000313" key="12">
    <source>
        <dbReference type="EMBL" id="RWA04805.1"/>
    </source>
</evidence>
<dbReference type="InterPro" id="IPR029058">
    <property type="entry name" value="AB_hydrolase_fold"/>
</dbReference>
<dbReference type="PANTHER" id="PTHR38050:SF2">
    <property type="entry name" value="FERULOYL ESTERASE C-RELATED"/>
    <property type="match status" value="1"/>
</dbReference>
<evidence type="ECO:0000259" key="11">
    <source>
        <dbReference type="Pfam" id="PF00326"/>
    </source>
</evidence>
<comment type="subcellular location">
    <subcellularLocation>
        <location evidence="1">Secreted</location>
    </subcellularLocation>
</comment>
<evidence type="ECO:0000256" key="7">
    <source>
        <dbReference type="ARBA" id="ARBA00023277"/>
    </source>
</evidence>
<dbReference type="PANTHER" id="PTHR38050">
    <property type="match status" value="1"/>
</dbReference>
<feature type="domain" description="Peptidase S9 prolyl oligopeptidase catalytic" evidence="11">
    <location>
        <begin position="107"/>
        <end position="171"/>
    </location>
</feature>
<keyword evidence="8" id="KW-0624">Polysaccharide degradation</keyword>
<feature type="signal peptide" evidence="10">
    <location>
        <begin position="1"/>
        <end position="19"/>
    </location>
</feature>
<sequence>MVAWRLLTLGLLFSGACVASPTGLASIRSASGCGEEPGIGLNQRINATLPSGRTYLFWVPPNYNQRKATPLIFSFHGATRTPDSQADLDLLTTPFFNSDHIVVYPSSGEYGEDNGRYWRGAPQVLDDVDDVAYVLEILDAMESQFCIDRARIYATGKSQGGMMTNNLACDPRSSARIAAFAPVSGSYYVNVTGTECTPLTLNFNCHPARKHVPIFIFHGGHDDTINYGGGPRSSECLPYIPHFVAAWAARDGLSDTPEGVGLLLDAGDNATLYRYGSRSQKNLVEFVYGGNHVGHQWPATIPNSDSIEHATPPATFNASSIIMDFFGRYTLRGRKCGRGGYRG</sequence>
<reference evidence="12 13" key="1">
    <citation type="submission" date="2018-12" db="EMBL/GenBank/DDBJ databases">
        <title>Draft genome sequence of Xylaria grammica IHI A82.</title>
        <authorList>
            <person name="Buettner E."/>
            <person name="Kellner H."/>
        </authorList>
    </citation>
    <scope>NUCLEOTIDE SEQUENCE [LARGE SCALE GENOMIC DNA]</scope>
    <source>
        <strain evidence="12 13">IHI A82</strain>
    </source>
</reference>
<dbReference type="GO" id="GO:0030600">
    <property type="term" value="F:feruloyl esterase activity"/>
    <property type="evidence" value="ECO:0007669"/>
    <property type="project" value="UniProtKB-EC"/>
</dbReference>
<evidence type="ECO:0000256" key="6">
    <source>
        <dbReference type="ARBA" id="ARBA00022801"/>
    </source>
</evidence>
<dbReference type="Pfam" id="PF00326">
    <property type="entry name" value="Peptidase_S9"/>
    <property type="match status" value="1"/>
</dbReference>
<dbReference type="Proteomes" id="UP000286045">
    <property type="component" value="Unassembled WGS sequence"/>
</dbReference>
<evidence type="ECO:0000256" key="5">
    <source>
        <dbReference type="ARBA" id="ARBA00022729"/>
    </source>
</evidence>
<keyword evidence="13" id="KW-1185">Reference proteome</keyword>
<dbReference type="GO" id="GO:0005576">
    <property type="term" value="C:extracellular region"/>
    <property type="evidence" value="ECO:0007669"/>
    <property type="project" value="UniProtKB-SubCell"/>
</dbReference>
<protein>
    <recommendedName>
        <fullName evidence="2">feruloyl esterase</fullName>
        <ecNumber evidence="2">3.1.1.73</ecNumber>
    </recommendedName>
</protein>
<evidence type="ECO:0000256" key="9">
    <source>
        <dbReference type="ARBA" id="ARBA00034075"/>
    </source>
</evidence>
<organism evidence="12 13">
    <name type="scientific">Xylaria grammica</name>
    <dbReference type="NCBI Taxonomy" id="363999"/>
    <lineage>
        <taxon>Eukaryota</taxon>
        <taxon>Fungi</taxon>
        <taxon>Dikarya</taxon>
        <taxon>Ascomycota</taxon>
        <taxon>Pezizomycotina</taxon>
        <taxon>Sordariomycetes</taxon>
        <taxon>Xylariomycetidae</taxon>
        <taxon>Xylariales</taxon>
        <taxon>Xylariaceae</taxon>
        <taxon>Xylaria</taxon>
    </lineage>
</organism>
<proteinExistence type="predicted"/>
<comment type="caution">
    <text evidence="12">The sequence shown here is derived from an EMBL/GenBank/DDBJ whole genome shotgun (WGS) entry which is preliminary data.</text>
</comment>
<dbReference type="GO" id="GO:0045493">
    <property type="term" value="P:xylan catabolic process"/>
    <property type="evidence" value="ECO:0007669"/>
    <property type="project" value="UniProtKB-KW"/>
</dbReference>
<evidence type="ECO:0000256" key="4">
    <source>
        <dbReference type="ARBA" id="ARBA00022651"/>
    </source>
</evidence>
<keyword evidence="4" id="KW-0858">Xylan degradation</keyword>